<dbReference type="InterPro" id="IPR027267">
    <property type="entry name" value="AH/BAR_dom_sf"/>
</dbReference>
<protein>
    <submittedName>
        <fullName evidence="3">Uncharacterized protein</fullName>
    </submittedName>
</protein>
<feature type="region of interest" description="Disordered" evidence="2">
    <location>
        <begin position="270"/>
        <end position="290"/>
    </location>
</feature>
<organism evidence="3 4">
    <name type="scientific">Angomonas deanei</name>
    <dbReference type="NCBI Taxonomy" id="59799"/>
    <lineage>
        <taxon>Eukaryota</taxon>
        <taxon>Discoba</taxon>
        <taxon>Euglenozoa</taxon>
        <taxon>Kinetoplastea</taxon>
        <taxon>Metakinetoplastina</taxon>
        <taxon>Trypanosomatida</taxon>
        <taxon>Trypanosomatidae</taxon>
        <taxon>Strigomonadinae</taxon>
        <taxon>Angomonas</taxon>
    </lineage>
</organism>
<dbReference type="SUPFAM" id="SSF103657">
    <property type="entry name" value="BAR/IMD domain-like"/>
    <property type="match status" value="1"/>
</dbReference>
<dbReference type="Gene3D" id="1.20.5.1700">
    <property type="match status" value="1"/>
</dbReference>
<proteinExistence type="predicted"/>
<evidence type="ECO:0000256" key="2">
    <source>
        <dbReference type="SAM" id="MobiDB-lite"/>
    </source>
</evidence>
<accession>A0A7G2C0N1</accession>
<dbReference type="EMBL" id="LR877145">
    <property type="protein sequence ID" value="CAD2213085.1"/>
    <property type="molecule type" value="Genomic_DNA"/>
</dbReference>
<feature type="compositionally biased region" description="Basic and acidic residues" evidence="2">
    <location>
        <begin position="270"/>
        <end position="284"/>
    </location>
</feature>
<evidence type="ECO:0000313" key="4">
    <source>
        <dbReference type="Proteomes" id="UP000515908"/>
    </source>
</evidence>
<feature type="coiled-coil region" evidence="1">
    <location>
        <begin position="33"/>
        <end position="60"/>
    </location>
</feature>
<feature type="coiled-coil region" evidence="1">
    <location>
        <begin position="124"/>
        <end position="151"/>
    </location>
</feature>
<gene>
    <name evidence="3" type="ORF">ADEAN_000052100</name>
</gene>
<reference evidence="3 4" key="1">
    <citation type="submission" date="2020-08" db="EMBL/GenBank/DDBJ databases">
        <authorList>
            <person name="Newling K."/>
            <person name="Davey J."/>
            <person name="Forrester S."/>
        </authorList>
    </citation>
    <scope>NUCLEOTIDE SEQUENCE [LARGE SCALE GENOMIC DNA]</scope>
    <source>
        <strain evidence="4">Crithidia deanei Carvalho (ATCC PRA-265)</strain>
    </source>
</reference>
<evidence type="ECO:0000256" key="1">
    <source>
        <dbReference type="SAM" id="Coils"/>
    </source>
</evidence>
<dbReference type="Proteomes" id="UP000515908">
    <property type="component" value="Chromosome 01"/>
</dbReference>
<dbReference type="AlphaFoldDB" id="A0A7G2C0N1"/>
<name>A0A7G2C0N1_9TRYP</name>
<sequence length="365" mass="41777">MSRIRKSFPNDLVQSGFDSVCMSDEDSDSVEHYTWLRKRVERLQAQVEEQDNAIRQLKSQQKMHMMETGDTFDDIESYVEVESSLNSTIGTYLLTRQKRNAARKPPPQVTLEAEGVKEVLLSYKNEIIRQKETYERNLEKMQARIAVLEAREVPTVDVDAILQVCRGEMMEGLAALRTEILEQVQEGQSTLSAAHETNKAAWLQEVEALKAMSSRLEQSMADTAAQLVENITKSVSSLREEVTEKSDATQKPVEQMKESIRTLQQTVEELREAQEKAEEQRRNDPTPPVVQDIQKDMEQLKKKLKNSVEDVNRLKQNHPLDGAVSEIKDWLDDLDKRSVSRGELIEIVSQFQADVASLREEMNKI</sequence>
<keyword evidence="4" id="KW-1185">Reference proteome</keyword>
<keyword evidence="1" id="KW-0175">Coiled coil</keyword>
<evidence type="ECO:0000313" key="3">
    <source>
        <dbReference type="EMBL" id="CAD2213085.1"/>
    </source>
</evidence>
<dbReference type="VEuPathDB" id="TriTrypDB:ADEAN_000052100"/>